<name>A0A835Y2A0_9CHLO</name>
<feature type="compositionally biased region" description="Basic and acidic residues" evidence="1">
    <location>
        <begin position="525"/>
        <end position="536"/>
    </location>
</feature>
<feature type="region of interest" description="Disordered" evidence="1">
    <location>
        <begin position="181"/>
        <end position="230"/>
    </location>
</feature>
<reference evidence="2" key="1">
    <citation type="journal article" date="2020" name="bioRxiv">
        <title>Comparative genomics of Chlamydomonas.</title>
        <authorList>
            <person name="Craig R.J."/>
            <person name="Hasan A.R."/>
            <person name="Ness R.W."/>
            <person name="Keightley P.D."/>
        </authorList>
    </citation>
    <scope>NUCLEOTIDE SEQUENCE</scope>
    <source>
        <strain evidence="2">CCAP 11/70</strain>
    </source>
</reference>
<feature type="compositionally biased region" description="Acidic residues" evidence="1">
    <location>
        <begin position="320"/>
        <end position="334"/>
    </location>
</feature>
<dbReference type="InterPro" id="IPR019410">
    <property type="entry name" value="Methyltransf_16"/>
</dbReference>
<dbReference type="SUPFAM" id="SSF53335">
    <property type="entry name" value="S-adenosyl-L-methionine-dependent methyltransferases"/>
    <property type="match status" value="1"/>
</dbReference>
<comment type="caution">
    <text evidence="2">The sequence shown here is derived from an EMBL/GenBank/DDBJ whole genome shotgun (WGS) entry which is preliminary data.</text>
</comment>
<feature type="region of interest" description="Disordered" evidence="1">
    <location>
        <begin position="518"/>
        <end position="553"/>
    </location>
</feature>
<dbReference type="InterPro" id="IPR011990">
    <property type="entry name" value="TPR-like_helical_dom_sf"/>
</dbReference>
<feature type="compositionally biased region" description="Gly residues" evidence="1">
    <location>
        <begin position="196"/>
        <end position="229"/>
    </location>
</feature>
<dbReference type="InterPro" id="IPR029063">
    <property type="entry name" value="SAM-dependent_MTases_sf"/>
</dbReference>
<dbReference type="SUPFAM" id="SSF48452">
    <property type="entry name" value="TPR-like"/>
    <property type="match status" value="1"/>
</dbReference>
<sequence>MTSDTDNGASFSRLRDQAVAHAEAGRFAAAVASFRAALAAGPAPSRRARAAAHDMLSQCLMQLACDETHGDGGSSGSGDGSRAECLTPLGGESPQWLMQLACEGGRDEDGGGRSDGGSGYGALEQRLAAPACEPAAGSEDCGSRLDPVAHGRMAGSSDAAADPRATELACGTVTAAGARQRAGAEAPQGRAAAEGLGAGSGEGTGGGPSGGAGADGGEGYDGNGTGGGARWQEALDEAHEAVTLRPRWAPGLLTYGRCLRNCGLLDEALRALNAAAQVLGPTHADSAGPPHEAPGSRTCAHGGGREYGPEDRGPTSVPDPDLDSESESELDPDLAGEVASELAEVAELWGRRLARDVGLPGLRLQQDAGALGAGPGRRVWECGVLLAAHLVRGEAGARAAHAHAPTPGSPASATAGGGAEAEAAETSRGHPLAGARVLELGCGSGLAGIAAAACGACCVLTDLPQQLPAAQAAVTAHFKLAAAAGGRLAVRALDWAEAGPAGQEQAAAAVQWLREGRGPWAEDGEGGRDGEGEEQGRGVGRRREHAQAQAQAGPSWVLGADLVYSEAQVGPLVGLLTRLRAAADANGRGAPIKHPRPASTASNQHAQEGPDGGSGPGAEVGAERRRGEPCNDVRADCKHEEERCNDDPICGHPGSSPPVPAGMLCSPSPGPACWMLLAHKHRSERVSQRLMGAIQAAGLRLRLVDLGLGEAGSLAGGSGAGGLGALAEGMPGVVVYECRLW</sequence>
<feature type="region of interest" description="Disordered" evidence="1">
    <location>
        <begin position="282"/>
        <end position="337"/>
    </location>
</feature>
<feature type="compositionally biased region" description="Low complexity" evidence="1">
    <location>
        <begin position="398"/>
        <end position="426"/>
    </location>
</feature>
<evidence type="ECO:0000313" key="2">
    <source>
        <dbReference type="EMBL" id="KAG2492771.1"/>
    </source>
</evidence>
<dbReference type="Gene3D" id="1.25.40.10">
    <property type="entry name" value="Tetratricopeptide repeat domain"/>
    <property type="match status" value="1"/>
</dbReference>
<feature type="region of interest" description="Disordered" evidence="1">
    <location>
        <begin position="68"/>
        <end position="89"/>
    </location>
</feature>
<dbReference type="Gene3D" id="3.40.50.150">
    <property type="entry name" value="Vaccinia Virus protein VP39"/>
    <property type="match status" value="1"/>
</dbReference>
<feature type="region of interest" description="Disordered" evidence="1">
    <location>
        <begin position="398"/>
        <end position="427"/>
    </location>
</feature>
<feature type="compositionally biased region" description="Basic and acidic residues" evidence="1">
    <location>
        <begin position="303"/>
        <end position="313"/>
    </location>
</feature>
<dbReference type="OrthoDB" id="413520at2759"/>
<organism evidence="2 3">
    <name type="scientific">Edaphochlamys debaryana</name>
    <dbReference type="NCBI Taxonomy" id="47281"/>
    <lineage>
        <taxon>Eukaryota</taxon>
        <taxon>Viridiplantae</taxon>
        <taxon>Chlorophyta</taxon>
        <taxon>core chlorophytes</taxon>
        <taxon>Chlorophyceae</taxon>
        <taxon>CS clade</taxon>
        <taxon>Chlamydomonadales</taxon>
        <taxon>Chlamydomonadales incertae sedis</taxon>
        <taxon>Edaphochlamys</taxon>
    </lineage>
</organism>
<dbReference type="EMBL" id="JAEHOE010000042">
    <property type="protein sequence ID" value="KAG2492771.1"/>
    <property type="molecule type" value="Genomic_DNA"/>
</dbReference>
<proteinExistence type="predicted"/>
<dbReference type="Proteomes" id="UP000612055">
    <property type="component" value="Unassembled WGS sequence"/>
</dbReference>
<dbReference type="AlphaFoldDB" id="A0A835Y2A0"/>
<feature type="region of interest" description="Disordered" evidence="1">
    <location>
        <begin position="587"/>
        <end position="630"/>
    </location>
</feature>
<feature type="compositionally biased region" description="Basic and acidic residues" evidence="1">
    <location>
        <begin position="621"/>
        <end position="630"/>
    </location>
</feature>
<gene>
    <name evidence="2" type="ORF">HYH03_008935</name>
</gene>
<accession>A0A835Y2A0</accession>
<evidence type="ECO:0000313" key="3">
    <source>
        <dbReference type="Proteomes" id="UP000612055"/>
    </source>
</evidence>
<protein>
    <submittedName>
        <fullName evidence="2">Uncharacterized protein</fullName>
    </submittedName>
</protein>
<dbReference type="Pfam" id="PF10294">
    <property type="entry name" value="Methyltransf_16"/>
    <property type="match status" value="1"/>
</dbReference>
<evidence type="ECO:0000256" key="1">
    <source>
        <dbReference type="SAM" id="MobiDB-lite"/>
    </source>
</evidence>
<dbReference type="PANTHER" id="PTHR14614">
    <property type="entry name" value="HEPATOCELLULAR CARCINOMA-ASSOCIATED ANTIGEN"/>
    <property type="match status" value="1"/>
</dbReference>
<keyword evidence="3" id="KW-1185">Reference proteome</keyword>
<feature type="compositionally biased region" description="Low complexity" evidence="1">
    <location>
        <begin position="181"/>
        <end position="195"/>
    </location>
</feature>